<evidence type="ECO:0000313" key="4">
    <source>
        <dbReference type="EMBL" id="KRK45386.1"/>
    </source>
</evidence>
<dbReference type="InterPro" id="IPR050400">
    <property type="entry name" value="Bact_Cytoskel_RodZ"/>
</dbReference>
<sequence length="284" mass="30795">MSEIGKKLQEARINKGYTLDDLQQMTKIQKRYLIAIEDEKFSDLPGDFYVRAFVKQYAETVDLDANELLGEFNETVPDEPEAVVTKERVSRSDKSAGLPKDSKFDKFMSYLPTIIIVVIVLGILGTIYGVTLNNKNTDTQIESSSSKVSVSTDSKAKSESASSASSETSSSSSSDKKTQKLTYVSDTGTNTVYTMENAPKTSEIKLTAAGSAAWSSITADGTQLWQATLVSDASDTVSIPAGTKSFVFSFGNATAMSITINGKKFDFTKTNPALQVRTVTVNIQ</sequence>
<dbReference type="GO" id="GO:0003677">
    <property type="term" value="F:DNA binding"/>
    <property type="evidence" value="ECO:0007669"/>
    <property type="project" value="InterPro"/>
</dbReference>
<dbReference type="SUPFAM" id="SSF47413">
    <property type="entry name" value="lambda repressor-like DNA-binding domains"/>
    <property type="match status" value="1"/>
</dbReference>
<name>A0A0R1HQE4_9LACO</name>
<dbReference type="Proteomes" id="UP000051450">
    <property type="component" value="Unassembled WGS sequence"/>
</dbReference>
<dbReference type="STRING" id="1423719.FC66_GL001503"/>
<feature type="domain" description="Cytoskeleton protein RodZ-like C-terminal" evidence="3">
    <location>
        <begin position="211"/>
        <end position="280"/>
    </location>
</feature>
<feature type="region of interest" description="Disordered" evidence="1">
    <location>
        <begin position="139"/>
        <end position="180"/>
    </location>
</feature>
<dbReference type="PANTHER" id="PTHR34475">
    <property type="match status" value="1"/>
</dbReference>
<protein>
    <submittedName>
        <fullName evidence="4">Transcriptional regulator</fullName>
    </submittedName>
</protein>
<dbReference type="AlphaFoldDB" id="A0A0R1HQE4"/>
<keyword evidence="5" id="KW-1185">Reference proteome</keyword>
<dbReference type="PATRIC" id="fig|1423719.4.peg.1529"/>
<keyword evidence="2" id="KW-0472">Membrane</keyword>
<comment type="caution">
    <text evidence="4">The sequence shown here is derived from an EMBL/GenBank/DDBJ whole genome shotgun (WGS) entry which is preliminary data.</text>
</comment>
<dbReference type="RefSeq" id="WP_057974553.1">
    <property type="nucleotide sequence ID" value="NZ_AZDI01000009.1"/>
</dbReference>
<evidence type="ECO:0000256" key="1">
    <source>
        <dbReference type="SAM" id="MobiDB-lite"/>
    </source>
</evidence>
<dbReference type="EMBL" id="AZDI01000009">
    <property type="protein sequence ID" value="KRK45386.1"/>
    <property type="molecule type" value="Genomic_DNA"/>
</dbReference>
<dbReference type="PANTHER" id="PTHR34475:SF1">
    <property type="entry name" value="CYTOSKELETON PROTEIN RODZ"/>
    <property type="match status" value="1"/>
</dbReference>
<organism evidence="4 5">
    <name type="scientific">Dellaglioa algida DSM 15638</name>
    <dbReference type="NCBI Taxonomy" id="1423719"/>
    <lineage>
        <taxon>Bacteria</taxon>
        <taxon>Bacillati</taxon>
        <taxon>Bacillota</taxon>
        <taxon>Bacilli</taxon>
        <taxon>Lactobacillales</taxon>
        <taxon>Lactobacillaceae</taxon>
        <taxon>Dellaglioa</taxon>
    </lineage>
</organism>
<dbReference type="InterPro" id="IPR025194">
    <property type="entry name" value="RodZ-like_C"/>
</dbReference>
<dbReference type="Gene3D" id="1.10.260.40">
    <property type="entry name" value="lambda repressor-like DNA-binding domains"/>
    <property type="match status" value="1"/>
</dbReference>
<gene>
    <name evidence="4" type="ORF">FC66_GL001503</name>
</gene>
<feature type="transmembrane region" description="Helical" evidence="2">
    <location>
        <begin position="110"/>
        <end position="130"/>
    </location>
</feature>
<dbReference type="InterPro" id="IPR010982">
    <property type="entry name" value="Lambda_DNA-bd_dom_sf"/>
</dbReference>
<dbReference type="Pfam" id="PF13413">
    <property type="entry name" value="HTH_25"/>
    <property type="match status" value="1"/>
</dbReference>
<evidence type="ECO:0000313" key="5">
    <source>
        <dbReference type="Proteomes" id="UP000051450"/>
    </source>
</evidence>
<evidence type="ECO:0000259" key="3">
    <source>
        <dbReference type="Pfam" id="PF13464"/>
    </source>
</evidence>
<keyword evidence="2" id="KW-0812">Transmembrane</keyword>
<keyword evidence="2" id="KW-1133">Transmembrane helix</keyword>
<dbReference type="OrthoDB" id="9797543at2"/>
<dbReference type="Pfam" id="PF13464">
    <property type="entry name" value="RodZ_C"/>
    <property type="match status" value="1"/>
</dbReference>
<reference evidence="4 5" key="1">
    <citation type="journal article" date="2015" name="Genome Announc.">
        <title>Expanding the biotechnology potential of lactobacilli through comparative genomics of 213 strains and associated genera.</title>
        <authorList>
            <person name="Sun Z."/>
            <person name="Harris H.M."/>
            <person name="McCann A."/>
            <person name="Guo C."/>
            <person name="Argimon S."/>
            <person name="Zhang W."/>
            <person name="Yang X."/>
            <person name="Jeffery I.B."/>
            <person name="Cooney J.C."/>
            <person name="Kagawa T.F."/>
            <person name="Liu W."/>
            <person name="Song Y."/>
            <person name="Salvetti E."/>
            <person name="Wrobel A."/>
            <person name="Rasinkangas P."/>
            <person name="Parkhill J."/>
            <person name="Rea M.C."/>
            <person name="O'Sullivan O."/>
            <person name="Ritari J."/>
            <person name="Douillard F.P."/>
            <person name="Paul Ross R."/>
            <person name="Yang R."/>
            <person name="Briner A.E."/>
            <person name="Felis G.E."/>
            <person name="de Vos W.M."/>
            <person name="Barrangou R."/>
            <person name="Klaenhammer T.R."/>
            <person name="Caufield P.W."/>
            <person name="Cui Y."/>
            <person name="Zhang H."/>
            <person name="O'Toole P.W."/>
        </authorList>
    </citation>
    <scope>NUCLEOTIDE SEQUENCE [LARGE SCALE GENOMIC DNA]</scope>
    <source>
        <strain evidence="4 5">DSM 15638</strain>
    </source>
</reference>
<proteinExistence type="predicted"/>
<accession>A0A0R1HQE4</accession>
<dbReference type="GeneID" id="83549350"/>
<evidence type="ECO:0000256" key="2">
    <source>
        <dbReference type="SAM" id="Phobius"/>
    </source>
</evidence>
<feature type="compositionally biased region" description="Low complexity" evidence="1">
    <location>
        <begin position="143"/>
        <end position="173"/>
    </location>
</feature>